<feature type="non-terminal residue" evidence="2">
    <location>
        <position position="88"/>
    </location>
</feature>
<gene>
    <name evidence="2" type="ORF">GGP41_001065</name>
</gene>
<dbReference type="Proteomes" id="UP000624244">
    <property type="component" value="Unassembled WGS sequence"/>
</dbReference>
<evidence type="ECO:0000313" key="3">
    <source>
        <dbReference type="Proteomes" id="UP000624244"/>
    </source>
</evidence>
<dbReference type="AlphaFoldDB" id="A0A8H5Z7G9"/>
<evidence type="ECO:0000313" key="2">
    <source>
        <dbReference type="EMBL" id="KAF5845018.1"/>
    </source>
</evidence>
<proteinExistence type="predicted"/>
<accession>A0A8H5Z7G9</accession>
<organism evidence="2 3">
    <name type="scientific">Cochliobolus sativus</name>
    <name type="common">Common root rot and spot blotch fungus</name>
    <name type="synonym">Bipolaris sorokiniana</name>
    <dbReference type="NCBI Taxonomy" id="45130"/>
    <lineage>
        <taxon>Eukaryota</taxon>
        <taxon>Fungi</taxon>
        <taxon>Dikarya</taxon>
        <taxon>Ascomycota</taxon>
        <taxon>Pezizomycotina</taxon>
        <taxon>Dothideomycetes</taxon>
        <taxon>Pleosporomycetidae</taxon>
        <taxon>Pleosporales</taxon>
        <taxon>Pleosporineae</taxon>
        <taxon>Pleosporaceae</taxon>
        <taxon>Bipolaris</taxon>
    </lineage>
</organism>
<dbReference type="EMBL" id="WNKQ01000020">
    <property type="protein sequence ID" value="KAF5845018.1"/>
    <property type="molecule type" value="Genomic_DNA"/>
</dbReference>
<reference evidence="2" key="1">
    <citation type="submission" date="2019-11" db="EMBL/GenBank/DDBJ databases">
        <title>Bipolaris sorokiniana Genome sequencing.</title>
        <authorList>
            <person name="Wang H."/>
        </authorList>
    </citation>
    <scope>NUCLEOTIDE SEQUENCE</scope>
</reference>
<evidence type="ECO:0000256" key="1">
    <source>
        <dbReference type="SAM" id="SignalP"/>
    </source>
</evidence>
<protein>
    <submittedName>
        <fullName evidence="2">Uncharacterized protein</fullName>
    </submittedName>
</protein>
<name>A0A8H5Z7G9_COCSA</name>
<comment type="caution">
    <text evidence="2">The sequence shown here is derived from an EMBL/GenBank/DDBJ whole genome shotgun (WGS) entry which is preliminary data.</text>
</comment>
<keyword evidence="1" id="KW-0732">Signal</keyword>
<sequence>SIWAGIFVVLVPASIALLLRPRSLAIAPSHNNAVHSVTDTSRSFFLGGWRKLPGNFEMELKSSHCWQVMLRSLLGPIQVTVTPVVAVH</sequence>
<feature type="chain" id="PRO_5034304395" evidence="1">
    <location>
        <begin position="17"/>
        <end position="88"/>
    </location>
</feature>
<feature type="signal peptide" evidence="1">
    <location>
        <begin position="1"/>
        <end position="16"/>
    </location>
</feature>